<reference evidence="3" key="1">
    <citation type="journal article" date="2011" name="Nat. Genet.">
        <title>The Arabidopsis lyrata genome sequence and the basis of rapid genome size change.</title>
        <authorList>
            <person name="Hu T.T."/>
            <person name="Pattyn P."/>
            <person name="Bakker E.G."/>
            <person name="Cao J."/>
            <person name="Cheng J.-F."/>
            <person name="Clark R.M."/>
            <person name="Fahlgren N."/>
            <person name="Fawcett J.A."/>
            <person name="Grimwood J."/>
            <person name="Gundlach H."/>
            <person name="Haberer G."/>
            <person name="Hollister J.D."/>
            <person name="Ossowski S."/>
            <person name="Ottilar R.P."/>
            <person name="Salamov A.A."/>
            <person name="Schneeberger K."/>
            <person name="Spannagl M."/>
            <person name="Wang X."/>
            <person name="Yang L."/>
            <person name="Nasrallah M.E."/>
            <person name="Bergelson J."/>
            <person name="Carrington J.C."/>
            <person name="Gaut B.S."/>
            <person name="Schmutz J."/>
            <person name="Mayer K.F.X."/>
            <person name="Van de Peer Y."/>
            <person name="Grigoriev I.V."/>
            <person name="Nordborg M."/>
            <person name="Weigel D."/>
            <person name="Guo Y.-L."/>
        </authorList>
    </citation>
    <scope>NUCLEOTIDE SEQUENCE [LARGE SCALE GENOMIC DNA]</scope>
    <source>
        <strain evidence="3">cv. MN47</strain>
    </source>
</reference>
<feature type="compositionally biased region" description="Basic and acidic residues" evidence="1">
    <location>
        <begin position="37"/>
        <end position="56"/>
    </location>
</feature>
<dbReference type="HOGENOM" id="CLU_1995748_0_0_1"/>
<feature type="region of interest" description="Disordered" evidence="1">
    <location>
        <begin position="37"/>
        <end position="76"/>
    </location>
</feature>
<dbReference type="EMBL" id="GL348719">
    <property type="protein sequence ID" value="EFH43928.1"/>
    <property type="molecule type" value="Genomic_DNA"/>
</dbReference>
<organism evidence="3">
    <name type="scientific">Arabidopsis lyrata subsp. lyrata</name>
    <name type="common">Lyre-leaved rock-cress</name>
    <dbReference type="NCBI Taxonomy" id="81972"/>
    <lineage>
        <taxon>Eukaryota</taxon>
        <taxon>Viridiplantae</taxon>
        <taxon>Streptophyta</taxon>
        <taxon>Embryophyta</taxon>
        <taxon>Tracheophyta</taxon>
        <taxon>Spermatophyta</taxon>
        <taxon>Magnoliopsida</taxon>
        <taxon>eudicotyledons</taxon>
        <taxon>Gunneridae</taxon>
        <taxon>Pentapetalae</taxon>
        <taxon>rosids</taxon>
        <taxon>malvids</taxon>
        <taxon>Brassicales</taxon>
        <taxon>Brassicaceae</taxon>
        <taxon>Camelineae</taxon>
        <taxon>Arabidopsis</taxon>
    </lineage>
</organism>
<proteinExistence type="predicted"/>
<feature type="compositionally biased region" description="Basic and acidic residues" evidence="1">
    <location>
        <begin position="63"/>
        <end position="76"/>
    </location>
</feature>
<evidence type="ECO:0000313" key="3">
    <source>
        <dbReference type="Proteomes" id="UP000008694"/>
    </source>
</evidence>
<name>D7M8V4_ARALL</name>
<dbReference type="Proteomes" id="UP000008694">
    <property type="component" value="Unassembled WGS sequence"/>
</dbReference>
<dbReference type="AlphaFoldDB" id="D7M8V4"/>
<sequence length="125" mass="13798">MILARCGGDEAATTVAFGAICGSSLMAAKKIIEYSNDSEKDNRKLGEASEHQREGRSVIGLNRNEDPRTDGYRGRDNIGIWRGKKKRFAGGCNEDPVIATEIRWWLGRDPMAVVTKILSQSTRAK</sequence>
<evidence type="ECO:0000256" key="1">
    <source>
        <dbReference type="SAM" id="MobiDB-lite"/>
    </source>
</evidence>
<dbReference type="Gramene" id="Al_scaffold_0007_1713">
    <property type="protein sequence ID" value="Al_scaffold_0007_1713"/>
    <property type="gene ID" value="Al_scaffold_0007_1713"/>
</dbReference>
<evidence type="ECO:0000313" key="2">
    <source>
        <dbReference type="EMBL" id="EFH43928.1"/>
    </source>
</evidence>
<protein>
    <submittedName>
        <fullName evidence="2">Predicted protein</fullName>
    </submittedName>
</protein>
<gene>
    <name evidence="2" type="ORF">ARALYDRAFT_657658</name>
</gene>
<accession>D7M8V4</accession>
<keyword evidence="3" id="KW-1185">Reference proteome</keyword>